<dbReference type="Gene3D" id="3.30.450.20">
    <property type="entry name" value="PAS domain"/>
    <property type="match status" value="2"/>
</dbReference>
<dbReference type="InterPro" id="IPR000014">
    <property type="entry name" value="PAS"/>
</dbReference>
<dbReference type="SMART" id="SM00911">
    <property type="entry name" value="HWE_HK"/>
    <property type="match status" value="1"/>
</dbReference>
<keyword evidence="8" id="KW-0472">Membrane</keyword>
<dbReference type="NCBIfam" id="TIGR00229">
    <property type="entry name" value="sensory_box"/>
    <property type="match status" value="1"/>
</dbReference>
<gene>
    <name evidence="10" type="ORF">JMJ56_31225</name>
</gene>
<dbReference type="CDD" id="cd00130">
    <property type="entry name" value="PAS"/>
    <property type="match status" value="1"/>
</dbReference>
<dbReference type="PANTHER" id="PTHR41523">
    <property type="entry name" value="TWO-COMPONENT SYSTEM SENSOR PROTEIN"/>
    <property type="match status" value="1"/>
</dbReference>
<reference evidence="10 11" key="1">
    <citation type="submission" date="2021-01" db="EMBL/GenBank/DDBJ databases">
        <title>Belnapia mucosa sp. nov. and Belnapia arida sp. nov., isolated from the Tabernas Desert (Almeria, Spain).</title>
        <authorList>
            <person name="Molina-Menor E."/>
            <person name="Vidal-Verdu A."/>
            <person name="Calonge A."/>
            <person name="Satari L."/>
            <person name="Pereto J."/>
            <person name="Porcar M."/>
        </authorList>
    </citation>
    <scope>NUCLEOTIDE SEQUENCE [LARGE SCALE GENOMIC DNA]</scope>
    <source>
        <strain evidence="10 11">T18</strain>
    </source>
</reference>
<accession>A0ABS1UD50</accession>
<proteinExistence type="predicted"/>
<evidence type="ECO:0000256" key="1">
    <source>
        <dbReference type="ARBA" id="ARBA00000085"/>
    </source>
</evidence>
<evidence type="ECO:0000256" key="5">
    <source>
        <dbReference type="ARBA" id="ARBA00022741"/>
    </source>
</evidence>
<keyword evidence="3" id="KW-0597">Phosphoprotein</keyword>
<keyword evidence="4" id="KW-0808">Transferase</keyword>
<dbReference type="InterPro" id="IPR001610">
    <property type="entry name" value="PAC"/>
</dbReference>
<dbReference type="InterPro" id="IPR035965">
    <property type="entry name" value="PAS-like_dom_sf"/>
</dbReference>
<dbReference type="SMART" id="SM00091">
    <property type="entry name" value="PAS"/>
    <property type="match status" value="1"/>
</dbReference>
<evidence type="ECO:0000313" key="10">
    <source>
        <dbReference type="EMBL" id="MBL6082440.1"/>
    </source>
</evidence>
<dbReference type="EC" id="2.7.13.3" evidence="2"/>
<dbReference type="PROSITE" id="PS50112">
    <property type="entry name" value="PAS"/>
    <property type="match status" value="1"/>
</dbReference>
<dbReference type="PANTHER" id="PTHR41523:SF8">
    <property type="entry name" value="ETHYLENE RESPONSE SENSOR PROTEIN"/>
    <property type="match status" value="1"/>
</dbReference>
<dbReference type="CDD" id="cd18774">
    <property type="entry name" value="PDC2_HK_sensor"/>
    <property type="match status" value="1"/>
</dbReference>
<keyword evidence="8" id="KW-1133">Transmembrane helix</keyword>
<dbReference type="RefSeq" id="WP_202835715.1">
    <property type="nucleotide sequence ID" value="NZ_JAETWB010000069.1"/>
</dbReference>
<evidence type="ECO:0000256" key="7">
    <source>
        <dbReference type="ARBA" id="ARBA00022840"/>
    </source>
</evidence>
<keyword evidence="6" id="KW-0418">Kinase</keyword>
<dbReference type="SUPFAM" id="SSF55785">
    <property type="entry name" value="PYP-like sensor domain (PAS domain)"/>
    <property type="match status" value="1"/>
</dbReference>
<evidence type="ECO:0000256" key="4">
    <source>
        <dbReference type="ARBA" id="ARBA00022679"/>
    </source>
</evidence>
<keyword evidence="8" id="KW-0812">Transmembrane</keyword>
<dbReference type="InterPro" id="IPR013767">
    <property type="entry name" value="PAS_fold"/>
</dbReference>
<keyword evidence="7" id="KW-0067">ATP-binding</keyword>
<evidence type="ECO:0000259" key="9">
    <source>
        <dbReference type="PROSITE" id="PS50112"/>
    </source>
</evidence>
<comment type="catalytic activity">
    <reaction evidence="1">
        <text>ATP + protein L-histidine = ADP + protein N-phospho-L-histidine.</text>
        <dbReference type="EC" id="2.7.13.3"/>
    </reaction>
</comment>
<feature type="transmembrane region" description="Helical" evidence="8">
    <location>
        <begin position="38"/>
        <end position="61"/>
    </location>
</feature>
<keyword evidence="5" id="KW-0547">Nucleotide-binding</keyword>
<dbReference type="Proteomes" id="UP000660885">
    <property type="component" value="Unassembled WGS sequence"/>
</dbReference>
<dbReference type="Pfam" id="PF07536">
    <property type="entry name" value="HWE_HK"/>
    <property type="match status" value="1"/>
</dbReference>
<dbReference type="InterPro" id="IPR011102">
    <property type="entry name" value="Sig_transdc_His_kinase_HWE"/>
</dbReference>
<name>A0ABS1UD50_9PROT</name>
<evidence type="ECO:0000256" key="3">
    <source>
        <dbReference type="ARBA" id="ARBA00022553"/>
    </source>
</evidence>
<dbReference type="InterPro" id="IPR036890">
    <property type="entry name" value="HATPase_C_sf"/>
</dbReference>
<feature type="domain" description="PAS" evidence="9">
    <location>
        <begin position="393"/>
        <end position="465"/>
    </location>
</feature>
<dbReference type="SMART" id="SM00086">
    <property type="entry name" value="PAC"/>
    <property type="match status" value="1"/>
</dbReference>
<dbReference type="EMBL" id="JAETWB010000069">
    <property type="protein sequence ID" value="MBL6082440.1"/>
    <property type="molecule type" value="Genomic_DNA"/>
</dbReference>
<evidence type="ECO:0000256" key="2">
    <source>
        <dbReference type="ARBA" id="ARBA00012438"/>
    </source>
</evidence>
<protein>
    <recommendedName>
        <fullName evidence="2">histidine kinase</fullName>
        <ecNumber evidence="2">2.7.13.3</ecNumber>
    </recommendedName>
</protein>
<dbReference type="Gene3D" id="3.30.565.10">
    <property type="entry name" value="Histidine kinase-like ATPase, C-terminal domain"/>
    <property type="match status" value="1"/>
</dbReference>
<evidence type="ECO:0000256" key="6">
    <source>
        <dbReference type="ARBA" id="ARBA00022777"/>
    </source>
</evidence>
<evidence type="ECO:0000256" key="8">
    <source>
        <dbReference type="SAM" id="Phobius"/>
    </source>
</evidence>
<organism evidence="10 11">
    <name type="scientific">Belnapia arida</name>
    <dbReference type="NCBI Taxonomy" id="2804533"/>
    <lineage>
        <taxon>Bacteria</taxon>
        <taxon>Pseudomonadati</taxon>
        <taxon>Pseudomonadota</taxon>
        <taxon>Alphaproteobacteria</taxon>
        <taxon>Acetobacterales</taxon>
        <taxon>Roseomonadaceae</taxon>
        <taxon>Belnapia</taxon>
    </lineage>
</organism>
<evidence type="ECO:0000313" key="11">
    <source>
        <dbReference type="Proteomes" id="UP000660885"/>
    </source>
</evidence>
<comment type="caution">
    <text evidence="10">The sequence shown here is derived from an EMBL/GenBank/DDBJ whole genome shotgun (WGS) entry which is preliminary data.</text>
</comment>
<keyword evidence="11" id="KW-1185">Reference proteome</keyword>
<sequence length="731" mass="78042">MAYLVGYPGYPRRSIIEDDGLQTPAQASIKRTGLRTHIVALVASALLPAFAVGAIAVNAAVGSYRRAFEDRLQSTAAALASAIGSEIETYTAALSALATSTSLDSDTPDLVSFQQRAGWVAADLDSRIFLINPDGTMPLHTDFPFGTDVQSNWSVGQTSDVARRVFEAKRFAVGDAISGQMSGRLLTPVYVPVMRSGQAIYALGSVIESQRLSRLLAAQGFEGGIYASLIDTRGSIVARSMDQEQYIGQQVRDWITEGVKGHNEGVLNGTNLAGARISTGFHRVTQFSDWIVTVAAPDAAFYASLWTPLVTLALGSLGSLTLSLIVATRLGHRILVPVDWLTRKAERVASSGGRVEVVPVGPPVRVQEFERLRAAVVQAHLVLQEQAAAVAAGEARLRAVVETAVDAIVVTDGTGIIKSLNAAAEVIFGYTQAEAVGESVLILMHAASKAKLDNLIAIARVQPQGQHEKEGRRKDGSVVPIELSVSEWLDEIDDQFLTWIMRDISARKAAEEQRVILAREVDHRAKNVLAVVQSVLRLSPCDSPKAFVAAVEARVSALARVHSLLAENAWAGADLRSVAERELAAYTQPHVGTRGPGQGTTSLNGPFVTLVAAAVQPMAMLLHELATNAAKYGAMSVPGGLVEVCWRLDDAPTGDKILYLRWSERGGPPVQSSPARRGFGSRVIEATVRHQLGGTVERHWRLTGLVVEVIIPLERAVAGLGGRTVATSEVA</sequence>
<dbReference type="Pfam" id="PF00989">
    <property type="entry name" value="PAS"/>
    <property type="match status" value="1"/>
</dbReference>